<reference evidence="10" key="1">
    <citation type="submission" date="2020-09" db="EMBL/GenBank/DDBJ databases">
        <title>A novel bacterium of genus Mangrovicoccus, isolated from South China Sea.</title>
        <authorList>
            <person name="Huang H."/>
            <person name="Mo K."/>
            <person name="Hu Y."/>
        </authorList>
    </citation>
    <scope>NUCLEOTIDE SEQUENCE</scope>
    <source>
        <strain evidence="10">HB182678</strain>
    </source>
</reference>
<evidence type="ECO:0000256" key="5">
    <source>
        <dbReference type="SAM" id="MobiDB-lite"/>
    </source>
</evidence>
<dbReference type="GO" id="GO:0004888">
    <property type="term" value="F:transmembrane signaling receptor activity"/>
    <property type="evidence" value="ECO:0007669"/>
    <property type="project" value="InterPro"/>
</dbReference>
<evidence type="ECO:0000256" key="3">
    <source>
        <dbReference type="ARBA" id="ARBA00029447"/>
    </source>
</evidence>
<comment type="subcellular location">
    <subcellularLocation>
        <location evidence="1">Membrane</location>
    </subcellularLocation>
</comment>
<dbReference type="InterPro" id="IPR051310">
    <property type="entry name" value="MCP_chemotaxis"/>
</dbReference>
<dbReference type="InterPro" id="IPR013656">
    <property type="entry name" value="PAS_4"/>
</dbReference>
<dbReference type="InterPro" id="IPR003660">
    <property type="entry name" value="HAMP_dom"/>
</dbReference>
<dbReference type="SMART" id="SM00283">
    <property type="entry name" value="MA"/>
    <property type="match status" value="1"/>
</dbReference>
<dbReference type="PANTHER" id="PTHR43531">
    <property type="entry name" value="PROTEIN ICFG"/>
    <property type="match status" value="1"/>
</dbReference>
<dbReference type="InterPro" id="IPR035965">
    <property type="entry name" value="PAS-like_dom_sf"/>
</dbReference>
<feature type="region of interest" description="Disordered" evidence="5">
    <location>
        <begin position="469"/>
        <end position="491"/>
    </location>
</feature>
<dbReference type="FunFam" id="1.10.287.950:FF:000001">
    <property type="entry name" value="Methyl-accepting chemotaxis sensory transducer"/>
    <property type="match status" value="1"/>
</dbReference>
<dbReference type="InterPro" id="IPR004089">
    <property type="entry name" value="MCPsignal_dom"/>
</dbReference>
<dbReference type="SMART" id="SM00086">
    <property type="entry name" value="PAC"/>
    <property type="match status" value="3"/>
</dbReference>
<dbReference type="PRINTS" id="PR00260">
    <property type="entry name" value="CHEMTRNSDUCR"/>
</dbReference>
<feature type="compositionally biased region" description="Polar residues" evidence="5">
    <location>
        <begin position="472"/>
        <end position="488"/>
    </location>
</feature>
<feature type="domain" description="PAC" evidence="8">
    <location>
        <begin position="210"/>
        <end position="262"/>
    </location>
</feature>
<evidence type="ECO:0000259" key="8">
    <source>
        <dbReference type="PROSITE" id="PS50113"/>
    </source>
</evidence>
<evidence type="ECO:0000259" key="7">
    <source>
        <dbReference type="PROSITE" id="PS50112"/>
    </source>
</evidence>
<comment type="caution">
    <text evidence="10">The sequence shown here is derived from an EMBL/GenBank/DDBJ whole genome shotgun (WGS) entry which is preliminary data.</text>
</comment>
<dbReference type="PROSITE" id="PS50885">
    <property type="entry name" value="HAMP"/>
    <property type="match status" value="1"/>
</dbReference>
<dbReference type="PROSITE" id="PS50111">
    <property type="entry name" value="CHEMOTAXIS_TRANSDUC_2"/>
    <property type="match status" value="1"/>
</dbReference>
<evidence type="ECO:0000256" key="1">
    <source>
        <dbReference type="ARBA" id="ARBA00004370"/>
    </source>
</evidence>
<keyword evidence="2" id="KW-0145">Chemotaxis</keyword>
<dbReference type="InterPro" id="IPR004090">
    <property type="entry name" value="Chemotax_Me-accpt_rcpt"/>
</dbReference>
<dbReference type="SUPFAM" id="SSF58104">
    <property type="entry name" value="Methyl-accepting chemotaxis protein (MCP) signaling domain"/>
    <property type="match status" value="1"/>
</dbReference>
<proteinExistence type="inferred from homology"/>
<dbReference type="Pfam" id="PF00015">
    <property type="entry name" value="MCPsignal"/>
    <property type="match status" value="1"/>
</dbReference>
<dbReference type="SMART" id="SM00091">
    <property type="entry name" value="PAS"/>
    <property type="match status" value="3"/>
</dbReference>
<feature type="region of interest" description="Disordered" evidence="5">
    <location>
        <begin position="672"/>
        <end position="693"/>
    </location>
</feature>
<protein>
    <submittedName>
        <fullName evidence="10">PAS domain-containing methyl-accepting chemotaxis protein</fullName>
    </submittedName>
</protein>
<evidence type="ECO:0000256" key="2">
    <source>
        <dbReference type="ARBA" id="ARBA00022500"/>
    </source>
</evidence>
<feature type="domain" description="HAMP" evidence="9">
    <location>
        <begin position="379"/>
        <end position="424"/>
    </location>
</feature>
<dbReference type="CDD" id="cd00130">
    <property type="entry name" value="PAS"/>
    <property type="match status" value="3"/>
</dbReference>
<name>A0A8J7D0X1_9RHOB</name>
<keyword evidence="4" id="KW-0807">Transducer</keyword>
<dbReference type="GO" id="GO:0006935">
    <property type="term" value="P:chemotaxis"/>
    <property type="evidence" value="ECO:0007669"/>
    <property type="project" value="UniProtKB-KW"/>
</dbReference>
<dbReference type="Proteomes" id="UP000609121">
    <property type="component" value="Unassembled WGS sequence"/>
</dbReference>
<organism evidence="10 11">
    <name type="scientific">Mangrovicoccus algicola</name>
    <dbReference type="NCBI Taxonomy" id="2771008"/>
    <lineage>
        <taxon>Bacteria</taxon>
        <taxon>Pseudomonadati</taxon>
        <taxon>Pseudomonadota</taxon>
        <taxon>Alphaproteobacteria</taxon>
        <taxon>Rhodobacterales</taxon>
        <taxon>Paracoccaceae</taxon>
        <taxon>Mangrovicoccus</taxon>
    </lineage>
</organism>
<accession>A0A8J7D0X1</accession>
<dbReference type="RefSeq" id="WP_193185543.1">
    <property type="nucleotide sequence ID" value="NZ_JACVXA010000070.1"/>
</dbReference>
<dbReference type="PROSITE" id="PS50112">
    <property type="entry name" value="PAS"/>
    <property type="match status" value="1"/>
</dbReference>
<dbReference type="NCBIfam" id="TIGR00229">
    <property type="entry name" value="sensory_box"/>
    <property type="match status" value="3"/>
</dbReference>
<feature type="domain" description="PAS" evidence="7">
    <location>
        <begin position="256"/>
        <end position="315"/>
    </location>
</feature>
<dbReference type="Gene3D" id="3.30.450.20">
    <property type="entry name" value="PAS domain"/>
    <property type="match status" value="3"/>
</dbReference>
<evidence type="ECO:0000313" key="11">
    <source>
        <dbReference type="Proteomes" id="UP000609121"/>
    </source>
</evidence>
<evidence type="ECO:0000259" key="9">
    <source>
        <dbReference type="PROSITE" id="PS50885"/>
    </source>
</evidence>
<dbReference type="InterPro" id="IPR001610">
    <property type="entry name" value="PAC"/>
</dbReference>
<dbReference type="PANTHER" id="PTHR43531:SF11">
    <property type="entry name" value="METHYL-ACCEPTING CHEMOTAXIS PROTEIN 3"/>
    <property type="match status" value="1"/>
</dbReference>
<dbReference type="AlphaFoldDB" id="A0A8J7D0X1"/>
<dbReference type="PROSITE" id="PS50113">
    <property type="entry name" value="PAC"/>
    <property type="match status" value="2"/>
</dbReference>
<dbReference type="Gene3D" id="1.10.287.950">
    <property type="entry name" value="Methyl-accepting chemotaxis protein"/>
    <property type="match status" value="1"/>
</dbReference>
<evidence type="ECO:0000259" key="6">
    <source>
        <dbReference type="PROSITE" id="PS50111"/>
    </source>
</evidence>
<dbReference type="Pfam" id="PF08448">
    <property type="entry name" value="PAS_4"/>
    <property type="match status" value="3"/>
</dbReference>
<dbReference type="SUPFAM" id="SSF55785">
    <property type="entry name" value="PYP-like sensor domain (PAS domain)"/>
    <property type="match status" value="3"/>
</dbReference>
<dbReference type="CDD" id="cd11386">
    <property type="entry name" value="MCP_signal"/>
    <property type="match status" value="1"/>
</dbReference>
<dbReference type="GO" id="GO:0007165">
    <property type="term" value="P:signal transduction"/>
    <property type="evidence" value="ECO:0007669"/>
    <property type="project" value="UniProtKB-KW"/>
</dbReference>
<evidence type="ECO:0000256" key="4">
    <source>
        <dbReference type="PROSITE-ProRule" id="PRU00284"/>
    </source>
</evidence>
<dbReference type="GO" id="GO:0016020">
    <property type="term" value="C:membrane"/>
    <property type="evidence" value="ECO:0007669"/>
    <property type="project" value="UniProtKB-SubCell"/>
</dbReference>
<gene>
    <name evidence="10" type="ORF">ICN82_17805</name>
</gene>
<evidence type="ECO:0000313" key="10">
    <source>
        <dbReference type="EMBL" id="MBE3640063.1"/>
    </source>
</evidence>
<feature type="domain" description="PAC" evidence="8">
    <location>
        <begin position="330"/>
        <end position="384"/>
    </location>
</feature>
<sequence>MAFRRFSKAQETGNPAASRFAAVERSHVVMVLAPDWTFRSVNPAAEKVLGRAAADLAGQGYLTILREKDHQSDETVAMRDAVAAGTDVNRIAPHLDHAGREIWLDMVATPVPGADGALQEILIVAHDITAYHMRRRDNRGQVDAISRAMAVIEFELDGTIIDANGHFLAATGYDLAEIRGSHHRMFMPEGEADSPAYREFWQRLASGASESGQVKRLGKGGKVLWLEATYETLTDPEGRPFKVVKYAFDITEAKNREADVEAKLAAIQAVQAVIEFDATGRILIANPIFCQVMGYDLEEIQGKMHGMFVSPEEREGPEYKTFWERLRAGETMSDHFLRIGKGGREVHIEASYNPIRDAAGQVVKVVKFAVDTTAFKVTLDATSSALQQLAEGDLRTRIERDLGELDAIRAKFNEAIGKVDSVIGDVLGHSAELVADSAAIRSASDDLSRRTERQAATLEESAAALEELASSVKGTTASSQEARGQAQTAKEDTARSAEVIAVAMESMNRIASSSERISKITNVIDDISFQTNLLALNAGIEAARAGDAGRGFAVVASEVRALAQRSADAAREIADLISESGQQVSQGVRQVGEAEEALKQIDTRMSAVVDLIVAIASSAEEQSNGLAEMNRAIGDLDRVTQQNAAMAEETNAAVQSFGAKVETMQDEAGYFTTTPPDGHAMNEEERHPDRASA</sequence>
<dbReference type="InterPro" id="IPR000014">
    <property type="entry name" value="PAS"/>
</dbReference>
<comment type="similarity">
    <text evidence="3">Belongs to the methyl-accepting chemotaxis (MCP) protein family.</text>
</comment>
<feature type="domain" description="Methyl-accepting transducer" evidence="6">
    <location>
        <begin position="429"/>
        <end position="658"/>
    </location>
</feature>
<keyword evidence="11" id="KW-1185">Reference proteome</keyword>
<dbReference type="EMBL" id="JACVXA010000070">
    <property type="protein sequence ID" value="MBE3640063.1"/>
    <property type="molecule type" value="Genomic_DNA"/>
</dbReference>
<feature type="compositionally biased region" description="Basic and acidic residues" evidence="5">
    <location>
        <begin position="680"/>
        <end position="693"/>
    </location>
</feature>
<dbReference type="InterPro" id="IPR000700">
    <property type="entry name" value="PAS-assoc_C"/>
</dbReference>